<name>A0A2U3E0U5_PURLI</name>
<evidence type="ECO:0000313" key="2">
    <source>
        <dbReference type="Proteomes" id="UP000245956"/>
    </source>
</evidence>
<reference evidence="1 2" key="1">
    <citation type="journal article" date="2016" name="Front. Microbiol.">
        <title>Genome and transcriptome sequences reveal the specific parasitism of the nematophagous Purpureocillium lilacinum 36-1.</title>
        <authorList>
            <person name="Xie J."/>
            <person name="Li S."/>
            <person name="Mo C."/>
            <person name="Xiao X."/>
            <person name="Peng D."/>
            <person name="Wang G."/>
            <person name="Xiao Y."/>
        </authorList>
    </citation>
    <scope>NUCLEOTIDE SEQUENCE [LARGE SCALE GENOMIC DNA]</scope>
    <source>
        <strain evidence="1 2">36-1</strain>
    </source>
</reference>
<comment type="caution">
    <text evidence="1">The sequence shown here is derived from an EMBL/GenBank/DDBJ whole genome shotgun (WGS) entry which is preliminary data.</text>
</comment>
<accession>A0A2U3E0U5</accession>
<sequence length="194" mass="21416">MTITETNYASSLDEAKAVAIEMAKVQGFALRTRTSKLDPTGAVRYLILCCAKGGQFRQSPKVQGTHETKRRYETTTQKTGCKVTVIICFKRALQEWLTRMPNGTEHNHALLPAQDLTKYRMEAVSARLDDIVVLYNAGTAPADIAAQMRATAGSDDDLVGITGQDIRNALARHKRDEEVAAAIARAQIYYGIRQ</sequence>
<dbReference type="AlphaFoldDB" id="A0A2U3E0U5"/>
<evidence type="ECO:0000313" key="1">
    <source>
        <dbReference type="EMBL" id="PWI68139.1"/>
    </source>
</evidence>
<dbReference type="EMBL" id="LCWV01000016">
    <property type="protein sequence ID" value="PWI68139.1"/>
    <property type="molecule type" value="Genomic_DNA"/>
</dbReference>
<organism evidence="1 2">
    <name type="scientific">Purpureocillium lilacinum</name>
    <name type="common">Paecilomyces lilacinus</name>
    <dbReference type="NCBI Taxonomy" id="33203"/>
    <lineage>
        <taxon>Eukaryota</taxon>
        <taxon>Fungi</taxon>
        <taxon>Dikarya</taxon>
        <taxon>Ascomycota</taxon>
        <taxon>Pezizomycotina</taxon>
        <taxon>Sordariomycetes</taxon>
        <taxon>Hypocreomycetidae</taxon>
        <taxon>Hypocreales</taxon>
        <taxon>Ophiocordycipitaceae</taxon>
        <taxon>Purpureocillium</taxon>
    </lineage>
</organism>
<evidence type="ECO:0008006" key="3">
    <source>
        <dbReference type="Google" id="ProtNLM"/>
    </source>
</evidence>
<dbReference type="PANTHER" id="PTHR47718:SF3">
    <property type="entry name" value="PROTEIN FAR1-RELATED SEQUENCE 5-LIKE"/>
    <property type="match status" value="1"/>
</dbReference>
<gene>
    <name evidence="1" type="ORF">PCL_02540</name>
</gene>
<proteinExistence type="predicted"/>
<dbReference type="Proteomes" id="UP000245956">
    <property type="component" value="Unassembled WGS sequence"/>
</dbReference>
<protein>
    <recommendedName>
        <fullName evidence="3">FAR1 domain-containing protein</fullName>
    </recommendedName>
</protein>
<dbReference type="PANTHER" id="PTHR47718">
    <property type="entry name" value="OS01G0519700 PROTEIN"/>
    <property type="match status" value="1"/>
</dbReference>